<feature type="transmembrane region" description="Helical" evidence="9">
    <location>
        <begin position="134"/>
        <end position="156"/>
    </location>
</feature>
<dbReference type="InterPro" id="IPR004117">
    <property type="entry name" value="7tm6_olfct_rcpt"/>
</dbReference>
<feature type="transmembrane region" description="Helical" evidence="9">
    <location>
        <begin position="198"/>
        <end position="222"/>
    </location>
</feature>
<evidence type="ECO:0000256" key="5">
    <source>
        <dbReference type="ARBA" id="ARBA00022989"/>
    </source>
</evidence>
<evidence type="ECO:0000256" key="3">
    <source>
        <dbReference type="ARBA" id="ARBA00022692"/>
    </source>
</evidence>
<dbReference type="PANTHER" id="PTHR21137:SF26">
    <property type="entry name" value="ODORANT RECEPTOR 10A-RELATED"/>
    <property type="match status" value="1"/>
</dbReference>
<keyword evidence="4 9" id="KW-0552">Olfaction</keyword>
<sequence>MKKSSMHSNVQDYVWALGLNRLCLRLMGVWPADTDGNDATLSRFRVPIMISVMFFNIFLPQMYALALVLNDLPLVIDNLMTSSAAFTSCFKLFFLWKSKNVMNPVVESMRQDWLLTRQDWSSKIMRSAAVKGRIFTMSGYLIIVGCYCGFAVSPFLGFNIRMMSNITDYGDRHMLVQSYYPYDYSKSPVFELTLGSQLVAGIFIGMSVSVPDNYFAALVFHYSAQFKILGARVERLIRDDCSLDAESHFFSENWPRLVDRHVHLMTMVSAIEQSFTFINLGQILCMSCMVCCLGFELSIFSGGEYKPSALQILTLVGTLIMMMSHTLVDCIACELLASNSSGVFHHISSGLGSNITRRKIKDIIPMLMTSMKPRKLTAGKMFSLNLASYCSILKSIAGYISMLIAVNQR</sequence>
<feature type="transmembrane region" description="Helical" evidence="9">
    <location>
        <begin position="48"/>
        <end position="69"/>
    </location>
</feature>
<evidence type="ECO:0000313" key="10">
    <source>
        <dbReference type="EMBL" id="KAL3401360.1"/>
    </source>
</evidence>
<keyword evidence="2 9" id="KW-0716">Sensory transduction</keyword>
<comment type="similarity">
    <text evidence="9">Belongs to the insect chemoreceptor superfamily. Heteromeric odorant receptor channel (TC 1.A.69) family.</text>
</comment>
<evidence type="ECO:0000256" key="7">
    <source>
        <dbReference type="ARBA" id="ARBA00023170"/>
    </source>
</evidence>
<gene>
    <name evidence="10" type="ORF">TKK_005491</name>
</gene>
<evidence type="ECO:0000256" key="2">
    <source>
        <dbReference type="ARBA" id="ARBA00022606"/>
    </source>
</evidence>
<comment type="subcellular location">
    <subcellularLocation>
        <location evidence="9">Cell membrane</location>
        <topology evidence="9">Multi-pass membrane protein</topology>
    </subcellularLocation>
    <subcellularLocation>
        <location evidence="1">Membrane</location>
        <topology evidence="1">Multi-pass membrane protein</topology>
    </subcellularLocation>
</comment>
<dbReference type="Pfam" id="PF02949">
    <property type="entry name" value="7tm_6"/>
    <property type="match status" value="1"/>
</dbReference>
<reference evidence="10 11" key="1">
    <citation type="journal article" date="2024" name="bioRxiv">
        <title>A reference genome for Trichogramma kaykai: A tiny desert-dwelling parasitoid wasp with competing sex-ratio distorters.</title>
        <authorList>
            <person name="Culotta J."/>
            <person name="Lindsey A.R."/>
        </authorList>
    </citation>
    <scope>NUCLEOTIDE SEQUENCE [LARGE SCALE GENOMIC DNA]</scope>
    <source>
        <strain evidence="10 11">KSX58</strain>
    </source>
</reference>
<dbReference type="GO" id="GO:0005886">
    <property type="term" value="C:plasma membrane"/>
    <property type="evidence" value="ECO:0007669"/>
    <property type="project" value="UniProtKB-SubCell"/>
</dbReference>
<keyword evidence="8 9" id="KW-0807">Transducer</keyword>
<keyword evidence="6 9" id="KW-0472">Membrane</keyword>
<evidence type="ECO:0000256" key="6">
    <source>
        <dbReference type="ARBA" id="ARBA00023136"/>
    </source>
</evidence>
<evidence type="ECO:0000256" key="4">
    <source>
        <dbReference type="ARBA" id="ARBA00022725"/>
    </source>
</evidence>
<evidence type="ECO:0000313" key="11">
    <source>
        <dbReference type="Proteomes" id="UP001627154"/>
    </source>
</evidence>
<dbReference type="AlphaFoldDB" id="A0ABD2X8L0"/>
<feature type="transmembrane region" description="Helical" evidence="9">
    <location>
        <begin position="382"/>
        <end position="406"/>
    </location>
</feature>
<keyword evidence="7 9" id="KW-0675">Receptor</keyword>
<organism evidence="10 11">
    <name type="scientific">Trichogramma kaykai</name>
    <dbReference type="NCBI Taxonomy" id="54128"/>
    <lineage>
        <taxon>Eukaryota</taxon>
        <taxon>Metazoa</taxon>
        <taxon>Ecdysozoa</taxon>
        <taxon>Arthropoda</taxon>
        <taxon>Hexapoda</taxon>
        <taxon>Insecta</taxon>
        <taxon>Pterygota</taxon>
        <taxon>Neoptera</taxon>
        <taxon>Endopterygota</taxon>
        <taxon>Hymenoptera</taxon>
        <taxon>Apocrita</taxon>
        <taxon>Proctotrupomorpha</taxon>
        <taxon>Chalcidoidea</taxon>
        <taxon>Trichogrammatidae</taxon>
        <taxon>Trichogramma</taxon>
    </lineage>
</organism>
<evidence type="ECO:0000256" key="1">
    <source>
        <dbReference type="ARBA" id="ARBA00004141"/>
    </source>
</evidence>
<keyword evidence="3 9" id="KW-0812">Transmembrane</keyword>
<protein>
    <recommendedName>
        <fullName evidence="9">Odorant receptor</fullName>
    </recommendedName>
</protein>
<name>A0ABD2X8L0_9HYME</name>
<feature type="transmembrane region" description="Helical" evidence="9">
    <location>
        <begin position="75"/>
        <end position="94"/>
    </location>
</feature>
<keyword evidence="5 9" id="KW-1133">Transmembrane helix</keyword>
<dbReference type="EMBL" id="JBJJXI010000046">
    <property type="protein sequence ID" value="KAL3401360.1"/>
    <property type="molecule type" value="Genomic_DNA"/>
</dbReference>
<evidence type="ECO:0000256" key="9">
    <source>
        <dbReference type="RuleBase" id="RU351113"/>
    </source>
</evidence>
<feature type="transmembrane region" description="Helical" evidence="9">
    <location>
        <begin position="277"/>
        <end position="300"/>
    </location>
</feature>
<proteinExistence type="inferred from homology"/>
<accession>A0ABD2X8L0</accession>
<dbReference type="Proteomes" id="UP001627154">
    <property type="component" value="Unassembled WGS sequence"/>
</dbReference>
<dbReference type="GO" id="GO:0007608">
    <property type="term" value="P:sensory perception of smell"/>
    <property type="evidence" value="ECO:0007669"/>
    <property type="project" value="UniProtKB-KW"/>
</dbReference>
<dbReference type="PANTHER" id="PTHR21137">
    <property type="entry name" value="ODORANT RECEPTOR"/>
    <property type="match status" value="1"/>
</dbReference>
<feature type="transmembrane region" description="Helical" evidence="9">
    <location>
        <begin position="312"/>
        <end position="337"/>
    </location>
</feature>
<evidence type="ECO:0000256" key="8">
    <source>
        <dbReference type="ARBA" id="ARBA00023224"/>
    </source>
</evidence>
<comment type="caution">
    <text evidence="10">The sequence shown here is derived from an EMBL/GenBank/DDBJ whole genome shotgun (WGS) entry which is preliminary data.</text>
</comment>
<keyword evidence="11" id="KW-1185">Reference proteome</keyword>
<dbReference type="GO" id="GO:0007165">
    <property type="term" value="P:signal transduction"/>
    <property type="evidence" value="ECO:0007669"/>
    <property type="project" value="UniProtKB-KW"/>
</dbReference>